<feature type="chain" id="PRO_5041462321" description="VCBS repeat-containing protein" evidence="6">
    <location>
        <begin position="20"/>
        <end position="942"/>
    </location>
</feature>
<dbReference type="AlphaFoldDB" id="A0AA48HRT9"/>
<dbReference type="InterPro" id="IPR059100">
    <property type="entry name" value="TSP3_bac"/>
</dbReference>
<evidence type="ECO:0000256" key="6">
    <source>
        <dbReference type="SAM" id="SignalP"/>
    </source>
</evidence>
<dbReference type="InterPro" id="IPR013517">
    <property type="entry name" value="FG-GAP"/>
</dbReference>
<keyword evidence="8" id="KW-1185">Reference proteome</keyword>
<feature type="region of interest" description="Disordered" evidence="5">
    <location>
        <begin position="21"/>
        <end position="57"/>
    </location>
</feature>
<dbReference type="PANTHER" id="PTHR39431">
    <property type="entry name" value="FRPA/C-RELATED PROTEIN"/>
    <property type="match status" value="1"/>
</dbReference>
<feature type="compositionally biased region" description="Acidic residues" evidence="5">
    <location>
        <begin position="24"/>
        <end position="39"/>
    </location>
</feature>
<dbReference type="SUPFAM" id="SSF69318">
    <property type="entry name" value="Integrin alpha N-terminal domain"/>
    <property type="match status" value="1"/>
</dbReference>
<dbReference type="Gene3D" id="2.40.128.340">
    <property type="match status" value="1"/>
</dbReference>
<dbReference type="InterPro" id="IPR028994">
    <property type="entry name" value="Integrin_alpha_N"/>
</dbReference>
<dbReference type="Pfam" id="PF18884">
    <property type="entry name" value="TSP3_bac"/>
    <property type="match status" value="1"/>
</dbReference>
<evidence type="ECO:0000313" key="8">
    <source>
        <dbReference type="Proteomes" id="UP001333710"/>
    </source>
</evidence>
<dbReference type="Pfam" id="PF13517">
    <property type="entry name" value="FG-GAP_3"/>
    <property type="match status" value="2"/>
</dbReference>
<evidence type="ECO:0008006" key="9">
    <source>
        <dbReference type="Google" id="ProtNLM"/>
    </source>
</evidence>
<accession>A0AA48HRT9</accession>
<evidence type="ECO:0000256" key="4">
    <source>
        <dbReference type="ARBA" id="ARBA00022837"/>
    </source>
</evidence>
<evidence type="ECO:0000256" key="1">
    <source>
        <dbReference type="ARBA" id="ARBA00004613"/>
    </source>
</evidence>
<gene>
    <name evidence="7" type="ORF">MACH26_39730</name>
</gene>
<evidence type="ECO:0000313" key="7">
    <source>
        <dbReference type="EMBL" id="BDX08452.1"/>
    </source>
</evidence>
<proteinExistence type="predicted"/>
<evidence type="ECO:0000256" key="3">
    <source>
        <dbReference type="ARBA" id="ARBA00022729"/>
    </source>
</evidence>
<protein>
    <recommendedName>
        <fullName evidence="9">VCBS repeat-containing protein</fullName>
    </recommendedName>
</protein>
<keyword evidence="2" id="KW-0964">Secreted</keyword>
<organism evidence="7 8">
    <name type="scientific">Planctobacterium marinum</name>
    <dbReference type="NCBI Taxonomy" id="1631968"/>
    <lineage>
        <taxon>Bacteria</taxon>
        <taxon>Pseudomonadati</taxon>
        <taxon>Pseudomonadota</taxon>
        <taxon>Gammaproteobacteria</taxon>
        <taxon>Alteromonadales</taxon>
        <taxon>Alteromonadaceae</taxon>
        <taxon>Planctobacterium</taxon>
    </lineage>
</organism>
<sequence>MKMKKFIIYASLLVSSVVAQETQTDSDGDGIPDEVEIDIGTDPNSNDSSRDPDNDGQTNFAEYVGGSDPKNILSTSRLMLAQNDFEAVDDILAFDSLQNIQISHSSSQGASQSGAAKIELIDATRSGFFSLSFDSTAYGVAFESRGYVIGSSNGMRVAMTSRSDSDYFYPDQEYDDIYMRSNYYNGEQTIVFEIQPPDGATSAVLYLDNVIFQALHGRVSDAFMQVSTTAELVSRDASGNFSEQPYSTLIATDYSGDNLTYRTYVGREYRVFHNNLATGDVQELKFSGSSSYHTGAISRDGTKAVFWDSTRDPYYADLSTGQVTNLEQLVNSLARNSEITVVGPNAINADGRYVTVLVNYNLETGVRLSSGWHAVRVDMIDEELTWLDQGYEDVNAQIGGTFNQIFMDDSGDNIAFHYFGEALNAESSGQTHIYHAEVSSGLIRSTNYTPSGRLVVDEEITLTGISADARHVFFEGQASDFGYTNSDYSRVALRFRRDLITEQTDWVESYSNKGEPNAVYGKITAGSSGRYGLTYPIYDDVFDRYWDRRMYSRIDTLTQTHQTIVTPNGMPVSMDHFSFSGNGRYLFIETGNNNVLPELGLRRNGGDSYNQIYRIDLGAGEELEQIQKPSHTAYDFDGDSVADIAYFDRNSVRSIVELSDGDGQIEANVAAHSSDIPVTGDFDGDGIADIAFMSPISFRWYVRNSSDGVDREIFFGLGDDFPVPADYDGDGVTDIAIRDKSSGWWYLQYSSTGAIDALQFGRNSEDIPIPADYDGDGLADLAVRRPSNRTFYIRNSSGVDEITGNSDGITRLRFGSRQEDIPVIGDFDGDGQADIGVRRPSTKYWYIRNSSGTDSITGHGDGITRISFGSGSADIPVVADYNGDGRADIAVYRRSTGYWYIFNSNKDNYNSANQDGIQRIESVPLIVPAAADIKSKMSLLGH</sequence>
<dbReference type="KEGG" id="pmaw:MACH26_39730"/>
<dbReference type="Proteomes" id="UP001333710">
    <property type="component" value="Chromosome"/>
</dbReference>
<evidence type="ECO:0000256" key="5">
    <source>
        <dbReference type="SAM" id="MobiDB-lite"/>
    </source>
</evidence>
<dbReference type="SUPFAM" id="SSF82171">
    <property type="entry name" value="DPP6 N-terminal domain-like"/>
    <property type="match status" value="1"/>
</dbReference>
<dbReference type="EMBL" id="AP027272">
    <property type="protein sequence ID" value="BDX08452.1"/>
    <property type="molecule type" value="Genomic_DNA"/>
</dbReference>
<name>A0AA48HRT9_9ALTE</name>
<comment type="subcellular location">
    <subcellularLocation>
        <location evidence="1">Secreted</location>
    </subcellularLocation>
</comment>
<keyword evidence="3 6" id="KW-0732">Signal</keyword>
<reference evidence="7" key="1">
    <citation type="submission" date="2023-01" db="EMBL/GenBank/DDBJ databases">
        <title>Complete genome sequence of Planctobacterium marinum strain Dej080120_11.</title>
        <authorList>
            <person name="Ueki S."/>
            <person name="Maruyama F."/>
        </authorList>
    </citation>
    <scope>NUCLEOTIDE SEQUENCE</scope>
    <source>
        <strain evidence="7">Dej080120_11</strain>
    </source>
</reference>
<dbReference type="RefSeq" id="WP_338294520.1">
    <property type="nucleotide sequence ID" value="NZ_AP027272.1"/>
</dbReference>
<dbReference type="PANTHER" id="PTHR39431:SF1">
    <property type="entry name" value="FRPA_C-RELATED PROTEIN"/>
    <property type="match status" value="1"/>
</dbReference>
<evidence type="ECO:0000256" key="2">
    <source>
        <dbReference type="ARBA" id="ARBA00022525"/>
    </source>
</evidence>
<feature type="signal peptide" evidence="6">
    <location>
        <begin position="1"/>
        <end position="19"/>
    </location>
</feature>
<keyword evidence="4" id="KW-0106">Calcium</keyword>
<dbReference type="Gene3D" id="2.130.10.130">
    <property type="entry name" value="Integrin alpha, N-terminal"/>
    <property type="match status" value="1"/>
</dbReference>